<keyword evidence="1" id="KW-0805">Transcription regulation</keyword>
<comment type="caution">
    <text evidence="5">The sequence shown here is derived from an EMBL/GenBank/DDBJ whole genome shotgun (WGS) entry which is preliminary data.</text>
</comment>
<protein>
    <recommendedName>
        <fullName evidence="4">HTH luxR-type domain-containing protein</fullName>
    </recommendedName>
</protein>
<evidence type="ECO:0000256" key="3">
    <source>
        <dbReference type="ARBA" id="ARBA00023163"/>
    </source>
</evidence>
<dbReference type="RefSeq" id="WP_095508681.1">
    <property type="nucleotide sequence ID" value="NZ_MQWD01000001.1"/>
</dbReference>
<dbReference type="EMBL" id="MQWD01000001">
    <property type="protein sequence ID" value="PAP75055.1"/>
    <property type="molecule type" value="Genomic_DNA"/>
</dbReference>
<dbReference type="PROSITE" id="PS50043">
    <property type="entry name" value="HTH_LUXR_2"/>
    <property type="match status" value="1"/>
</dbReference>
<dbReference type="AlphaFoldDB" id="A0A271IWG2"/>
<dbReference type="OrthoDB" id="9797341at2"/>
<dbReference type="SMART" id="SM00421">
    <property type="entry name" value="HTH_LUXR"/>
    <property type="match status" value="1"/>
</dbReference>
<keyword evidence="3" id="KW-0804">Transcription</keyword>
<evidence type="ECO:0000313" key="6">
    <source>
        <dbReference type="Proteomes" id="UP000216339"/>
    </source>
</evidence>
<dbReference type="Pfam" id="PF00196">
    <property type="entry name" value="GerE"/>
    <property type="match status" value="1"/>
</dbReference>
<dbReference type="Gene3D" id="1.10.10.10">
    <property type="entry name" value="Winged helix-like DNA-binding domain superfamily/Winged helix DNA-binding domain"/>
    <property type="match status" value="1"/>
</dbReference>
<feature type="domain" description="HTH luxR-type" evidence="4">
    <location>
        <begin position="306"/>
        <end position="371"/>
    </location>
</feature>
<evidence type="ECO:0000313" key="5">
    <source>
        <dbReference type="EMBL" id="PAP75055.1"/>
    </source>
</evidence>
<keyword evidence="6" id="KW-1185">Reference proteome</keyword>
<dbReference type="SUPFAM" id="SSF46894">
    <property type="entry name" value="C-terminal effector domain of the bipartite response regulators"/>
    <property type="match status" value="1"/>
</dbReference>
<proteinExistence type="predicted"/>
<evidence type="ECO:0000259" key="4">
    <source>
        <dbReference type="PROSITE" id="PS50043"/>
    </source>
</evidence>
<sequence>MALSLTSADLARMEVATRTLLSPLAAPSVDAWRAEAMRAFADALGAETATFTLAGQPQVVVAHGLDDQTARGIDAFTSGPWSGAGPSPDPALDVFYDALVRHDVGVWDFYVTDKLLGGQGLAWGTTFYNEVLAPGRAHETHAVFVPGASGAAMLTAHAFRRSPEPGETLPLLAALRPAFAAGLDALARHAAHRRALDALDQPVAAFDADGRETHRTPALAAALAADPDRERVEIELRALAAGLRALAFPRAGGAPALPVVAREVSTARGRYALRGVLVGPEAFGGTDALLVSVEVPGGPAFPSPEALRARFGLTKREAEVALLLTEGLTNDALAARMFVSPHTARHHVEAVLLKLDVPGRAAVAARLLQPA</sequence>
<dbReference type="CDD" id="cd06170">
    <property type="entry name" value="LuxR_C_like"/>
    <property type="match status" value="1"/>
</dbReference>
<dbReference type="Proteomes" id="UP000216339">
    <property type="component" value="Unassembled WGS sequence"/>
</dbReference>
<name>A0A271IWG2_9BACT</name>
<organism evidence="5 6">
    <name type="scientific">Rubrivirga marina</name>
    <dbReference type="NCBI Taxonomy" id="1196024"/>
    <lineage>
        <taxon>Bacteria</taxon>
        <taxon>Pseudomonadati</taxon>
        <taxon>Rhodothermota</taxon>
        <taxon>Rhodothermia</taxon>
        <taxon>Rhodothermales</taxon>
        <taxon>Rubricoccaceae</taxon>
        <taxon>Rubrivirga</taxon>
    </lineage>
</organism>
<accession>A0A271IWG2</accession>
<gene>
    <name evidence="5" type="ORF">BSZ37_00610</name>
</gene>
<dbReference type="PRINTS" id="PR00038">
    <property type="entry name" value="HTHLUXR"/>
</dbReference>
<dbReference type="InterPro" id="IPR036388">
    <property type="entry name" value="WH-like_DNA-bd_sf"/>
</dbReference>
<dbReference type="InterPro" id="IPR016032">
    <property type="entry name" value="Sig_transdc_resp-reg_C-effctor"/>
</dbReference>
<dbReference type="GO" id="GO:0003677">
    <property type="term" value="F:DNA binding"/>
    <property type="evidence" value="ECO:0007669"/>
    <property type="project" value="UniProtKB-KW"/>
</dbReference>
<dbReference type="InterPro" id="IPR000792">
    <property type="entry name" value="Tscrpt_reg_LuxR_C"/>
</dbReference>
<dbReference type="PANTHER" id="PTHR44688">
    <property type="entry name" value="DNA-BINDING TRANSCRIPTIONAL ACTIVATOR DEVR_DOSR"/>
    <property type="match status" value="1"/>
</dbReference>
<reference evidence="5 6" key="1">
    <citation type="submission" date="2016-11" db="EMBL/GenBank/DDBJ databases">
        <title>Study of marine rhodopsin-containing bacteria.</title>
        <authorList>
            <person name="Yoshizawa S."/>
            <person name="Kumagai Y."/>
            <person name="Kogure K."/>
        </authorList>
    </citation>
    <scope>NUCLEOTIDE SEQUENCE [LARGE SCALE GENOMIC DNA]</scope>
    <source>
        <strain evidence="5 6">SAORIC-28</strain>
    </source>
</reference>
<dbReference type="GO" id="GO:0006355">
    <property type="term" value="P:regulation of DNA-templated transcription"/>
    <property type="evidence" value="ECO:0007669"/>
    <property type="project" value="InterPro"/>
</dbReference>
<evidence type="ECO:0000256" key="2">
    <source>
        <dbReference type="ARBA" id="ARBA00023125"/>
    </source>
</evidence>
<dbReference type="PANTHER" id="PTHR44688:SF16">
    <property type="entry name" value="DNA-BINDING TRANSCRIPTIONAL ACTIVATOR DEVR_DOSR"/>
    <property type="match status" value="1"/>
</dbReference>
<evidence type="ECO:0000256" key="1">
    <source>
        <dbReference type="ARBA" id="ARBA00023015"/>
    </source>
</evidence>
<keyword evidence="2" id="KW-0238">DNA-binding</keyword>